<gene>
    <name evidence="2" type="ORF">G3T16_03615</name>
</gene>
<keyword evidence="2" id="KW-0223">Dioxygenase</keyword>
<proteinExistence type="predicted"/>
<keyword evidence="3" id="KW-1185">Reference proteome</keyword>
<dbReference type="InterPro" id="IPR014710">
    <property type="entry name" value="RmlC-like_jellyroll"/>
</dbReference>
<reference evidence="2 3" key="1">
    <citation type="submission" date="2020-02" db="EMBL/GenBank/DDBJ databases">
        <title>Genome sequencing for Kineobactrum sp. M2.</title>
        <authorList>
            <person name="Park S.-J."/>
        </authorList>
    </citation>
    <scope>NUCLEOTIDE SEQUENCE [LARGE SCALE GENOMIC DNA]</scope>
    <source>
        <strain evidence="2 3">M2</strain>
    </source>
</reference>
<keyword evidence="2" id="KW-0560">Oxidoreductase</keyword>
<dbReference type="Proteomes" id="UP000477680">
    <property type="component" value="Chromosome"/>
</dbReference>
<evidence type="ECO:0000259" key="1">
    <source>
        <dbReference type="Pfam" id="PF12973"/>
    </source>
</evidence>
<organism evidence="2 3">
    <name type="scientific">Kineobactrum salinum</name>
    <dbReference type="NCBI Taxonomy" id="2708301"/>
    <lineage>
        <taxon>Bacteria</taxon>
        <taxon>Pseudomonadati</taxon>
        <taxon>Pseudomonadota</taxon>
        <taxon>Gammaproteobacteria</taxon>
        <taxon>Cellvibrionales</taxon>
        <taxon>Halieaceae</taxon>
        <taxon>Kineobactrum</taxon>
    </lineage>
</organism>
<dbReference type="CDD" id="cd20302">
    <property type="entry name" value="cupin_DAD"/>
    <property type="match status" value="1"/>
</dbReference>
<dbReference type="EMBL" id="CP048711">
    <property type="protein sequence ID" value="QIB64621.1"/>
    <property type="molecule type" value="Genomic_DNA"/>
</dbReference>
<feature type="domain" description="ChrR-like cupin" evidence="1">
    <location>
        <begin position="15"/>
        <end position="119"/>
    </location>
</feature>
<dbReference type="GO" id="GO:0051213">
    <property type="term" value="F:dioxygenase activity"/>
    <property type="evidence" value="ECO:0007669"/>
    <property type="project" value="UniProtKB-KW"/>
</dbReference>
<dbReference type="RefSeq" id="WP_163493871.1">
    <property type="nucleotide sequence ID" value="NZ_CP048711.1"/>
</dbReference>
<dbReference type="InterPro" id="IPR011051">
    <property type="entry name" value="RmlC_Cupin_sf"/>
</dbReference>
<dbReference type="Gene3D" id="2.60.120.10">
    <property type="entry name" value="Jelly Rolls"/>
    <property type="match status" value="1"/>
</dbReference>
<sequence length="168" mass="18516">MSIPEAITEQDALLSVDTSDNAFLEGLLHPGIKVRPLFLDAHNGLWVLRVKFAPGVTLPLHFHTGCVHLYTMSGCWYYSEYPEQKQTAGSYLYEPGGSVHQFITPADNGEDTDTFMVVSGSNINFDSDDGAYINTMDAGLIKAWVDAARNEQGQQDMRYIAPSVPTLV</sequence>
<accession>A0A6C0TXU9</accession>
<dbReference type="InterPro" id="IPR025979">
    <property type="entry name" value="ChrR-like_cupin_dom"/>
</dbReference>
<name>A0A6C0TXU9_9GAMM</name>
<dbReference type="Pfam" id="PF12973">
    <property type="entry name" value="Cupin_7"/>
    <property type="match status" value="1"/>
</dbReference>
<evidence type="ECO:0000313" key="2">
    <source>
        <dbReference type="EMBL" id="QIB64621.1"/>
    </source>
</evidence>
<dbReference type="KEGG" id="kim:G3T16_03615"/>
<dbReference type="AlphaFoldDB" id="A0A6C0TXU9"/>
<protein>
    <submittedName>
        <fullName evidence="2">2,4'-dihydroxyacetophenone dioxygenase</fullName>
    </submittedName>
</protein>
<evidence type="ECO:0000313" key="3">
    <source>
        <dbReference type="Proteomes" id="UP000477680"/>
    </source>
</evidence>
<dbReference type="SUPFAM" id="SSF51182">
    <property type="entry name" value="RmlC-like cupins"/>
    <property type="match status" value="1"/>
</dbReference>